<keyword evidence="5 7" id="KW-1133">Transmembrane helix</keyword>
<name>A0A5Q2TEQ4_9BACI</name>
<evidence type="ECO:0000256" key="6">
    <source>
        <dbReference type="ARBA" id="ARBA00023136"/>
    </source>
</evidence>
<feature type="transmembrane region" description="Helical" evidence="7">
    <location>
        <begin position="276"/>
        <end position="295"/>
    </location>
</feature>
<evidence type="ECO:0000256" key="3">
    <source>
        <dbReference type="ARBA" id="ARBA00022475"/>
    </source>
</evidence>
<dbReference type="Proteomes" id="UP000339690">
    <property type="component" value="Chromosome"/>
</dbReference>
<feature type="transmembrane region" description="Helical" evidence="7">
    <location>
        <begin position="125"/>
        <end position="144"/>
    </location>
</feature>
<dbReference type="GO" id="GO:0005886">
    <property type="term" value="C:plasma membrane"/>
    <property type="evidence" value="ECO:0007669"/>
    <property type="project" value="UniProtKB-SubCell"/>
</dbReference>
<dbReference type="InterPro" id="IPR000620">
    <property type="entry name" value="EamA_dom"/>
</dbReference>
<sequence length="299" mass="32939">MIYNKIKAYLCLMFAMIIVGSSIVFGKIMVESIPVFLSSGLRFAIASVLLFVILLIVEKKLPKLTRKEVTILSLQSFTGVFLFSIFLLYGVQYTKAVESGIITSTTPIVIGILSFLILKEKLTRQVMIGVLFVALGISVINLVNSGEDGIRGNFPMIGNILVMLAVIGEALFTILGKLLSRRLSPLAISAFVTFFGFVFFLPFALYEAMMFDFSQPSINDWGYVLYFAVVVTVIAFYLWYKGVSKVSGSVSGLFTGFLPVSTALLSYVFLNEQLTSIHVVGFMFVVLGICSSSLFNKKV</sequence>
<evidence type="ECO:0000256" key="7">
    <source>
        <dbReference type="SAM" id="Phobius"/>
    </source>
</evidence>
<dbReference type="PANTHER" id="PTHR42920:SF15">
    <property type="entry name" value="MEMBRANE PROTEIN"/>
    <property type="match status" value="1"/>
</dbReference>
<feature type="transmembrane region" description="Helical" evidence="7">
    <location>
        <begin position="156"/>
        <end position="179"/>
    </location>
</feature>
<feature type="domain" description="EamA" evidence="8">
    <location>
        <begin position="156"/>
        <end position="291"/>
    </location>
</feature>
<gene>
    <name evidence="9" type="ORF">GI584_04065</name>
</gene>
<evidence type="ECO:0000256" key="2">
    <source>
        <dbReference type="ARBA" id="ARBA00007362"/>
    </source>
</evidence>
<dbReference type="AlphaFoldDB" id="A0A5Q2TEQ4"/>
<dbReference type="InterPro" id="IPR037185">
    <property type="entry name" value="EmrE-like"/>
</dbReference>
<proteinExistence type="inferred from homology"/>
<feature type="transmembrane region" description="Helical" evidence="7">
    <location>
        <begin position="36"/>
        <end position="57"/>
    </location>
</feature>
<dbReference type="KEGG" id="grc:GI584_04065"/>
<organism evidence="9 10">
    <name type="scientific">Gracilibacillus salitolerans</name>
    <dbReference type="NCBI Taxonomy" id="2663022"/>
    <lineage>
        <taxon>Bacteria</taxon>
        <taxon>Bacillati</taxon>
        <taxon>Bacillota</taxon>
        <taxon>Bacilli</taxon>
        <taxon>Bacillales</taxon>
        <taxon>Bacillaceae</taxon>
        <taxon>Gracilibacillus</taxon>
    </lineage>
</organism>
<evidence type="ECO:0000256" key="5">
    <source>
        <dbReference type="ARBA" id="ARBA00022989"/>
    </source>
</evidence>
<keyword evidence="3" id="KW-1003">Cell membrane</keyword>
<feature type="transmembrane region" description="Helical" evidence="7">
    <location>
        <begin position="9"/>
        <end position="30"/>
    </location>
</feature>
<accession>A0A5Q2TEQ4</accession>
<evidence type="ECO:0000259" key="8">
    <source>
        <dbReference type="Pfam" id="PF00892"/>
    </source>
</evidence>
<reference evidence="9 10" key="1">
    <citation type="submission" date="2019-11" db="EMBL/GenBank/DDBJ databases">
        <title>Gracilibacillus salitolerans sp. nov., a moderate halophile isolated from a saline soil in northwest China.</title>
        <authorList>
            <person name="Gan L."/>
        </authorList>
    </citation>
    <scope>NUCLEOTIDE SEQUENCE [LARGE SCALE GENOMIC DNA]</scope>
    <source>
        <strain evidence="9 10">SCU50</strain>
    </source>
</reference>
<feature type="transmembrane region" description="Helical" evidence="7">
    <location>
        <begin position="69"/>
        <end position="89"/>
    </location>
</feature>
<comment type="similarity">
    <text evidence="2">Belongs to the EamA transporter family.</text>
</comment>
<feature type="transmembrane region" description="Helical" evidence="7">
    <location>
        <begin position="101"/>
        <end position="118"/>
    </location>
</feature>
<feature type="domain" description="EamA" evidence="8">
    <location>
        <begin position="7"/>
        <end position="141"/>
    </location>
</feature>
<dbReference type="Gene3D" id="1.10.3730.20">
    <property type="match status" value="1"/>
</dbReference>
<protein>
    <submittedName>
        <fullName evidence="9">EamA family transporter</fullName>
    </submittedName>
</protein>
<feature type="transmembrane region" description="Helical" evidence="7">
    <location>
        <begin position="221"/>
        <end position="240"/>
    </location>
</feature>
<evidence type="ECO:0000256" key="4">
    <source>
        <dbReference type="ARBA" id="ARBA00022692"/>
    </source>
</evidence>
<comment type="subcellular location">
    <subcellularLocation>
        <location evidence="1">Cell membrane</location>
        <topology evidence="1">Multi-pass membrane protein</topology>
    </subcellularLocation>
</comment>
<feature type="transmembrane region" description="Helical" evidence="7">
    <location>
        <begin position="186"/>
        <end position="206"/>
    </location>
</feature>
<dbReference type="SUPFAM" id="SSF103481">
    <property type="entry name" value="Multidrug resistance efflux transporter EmrE"/>
    <property type="match status" value="2"/>
</dbReference>
<keyword evidence="10" id="KW-1185">Reference proteome</keyword>
<keyword evidence="4 7" id="KW-0812">Transmembrane</keyword>
<feature type="transmembrane region" description="Helical" evidence="7">
    <location>
        <begin position="252"/>
        <end position="270"/>
    </location>
</feature>
<dbReference type="Pfam" id="PF00892">
    <property type="entry name" value="EamA"/>
    <property type="match status" value="2"/>
</dbReference>
<dbReference type="EMBL" id="CP045915">
    <property type="protein sequence ID" value="QGH33264.1"/>
    <property type="molecule type" value="Genomic_DNA"/>
</dbReference>
<evidence type="ECO:0000313" key="9">
    <source>
        <dbReference type="EMBL" id="QGH33264.1"/>
    </source>
</evidence>
<dbReference type="RefSeq" id="WP_153790336.1">
    <property type="nucleotide sequence ID" value="NZ_CP045915.1"/>
</dbReference>
<dbReference type="PANTHER" id="PTHR42920">
    <property type="entry name" value="OS03G0707200 PROTEIN-RELATED"/>
    <property type="match status" value="1"/>
</dbReference>
<dbReference type="InterPro" id="IPR051258">
    <property type="entry name" value="Diverse_Substrate_Transporter"/>
</dbReference>
<evidence type="ECO:0000256" key="1">
    <source>
        <dbReference type="ARBA" id="ARBA00004651"/>
    </source>
</evidence>
<evidence type="ECO:0000313" key="10">
    <source>
        <dbReference type="Proteomes" id="UP000339690"/>
    </source>
</evidence>
<keyword evidence="6 7" id="KW-0472">Membrane</keyword>